<organism evidence="2 3">
    <name type="scientific">candidate division WWE3 bacterium GW2011_GWE1_41_27</name>
    <dbReference type="NCBI Taxonomy" id="1619131"/>
    <lineage>
        <taxon>Bacteria</taxon>
        <taxon>Katanobacteria</taxon>
    </lineage>
</organism>
<keyword evidence="1" id="KW-0175">Coiled coil</keyword>
<evidence type="ECO:0000256" key="1">
    <source>
        <dbReference type="SAM" id="Coils"/>
    </source>
</evidence>
<dbReference type="Proteomes" id="UP000034544">
    <property type="component" value="Unassembled WGS sequence"/>
</dbReference>
<accession>A0A0G0VWY9</accession>
<dbReference type="EMBL" id="LCBF01000051">
    <property type="protein sequence ID" value="KKS05289.1"/>
    <property type="molecule type" value="Genomic_DNA"/>
</dbReference>
<evidence type="ECO:0000313" key="3">
    <source>
        <dbReference type="Proteomes" id="UP000034544"/>
    </source>
</evidence>
<protein>
    <submittedName>
        <fullName evidence="2">Uncharacterized protein</fullName>
    </submittedName>
</protein>
<reference evidence="2 3" key="1">
    <citation type="journal article" date="2015" name="Nature">
        <title>rRNA introns, odd ribosomes, and small enigmatic genomes across a large radiation of phyla.</title>
        <authorList>
            <person name="Brown C.T."/>
            <person name="Hug L.A."/>
            <person name="Thomas B.C."/>
            <person name="Sharon I."/>
            <person name="Castelle C.J."/>
            <person name="Singh A."/>
            <person name="Wilkins M.J."/>
            <person name="Williams K.H."/>
            <person name="Banfield J.F."/>
        </authorList>
    </citation>
    <scope>NUCLEOTIDE SEQUENCE [LARGE SCALE GENOMIC DNA]</scope>
</reference>
<name>A0A0G0VWY9_UNCKA</name>
<sequence length="101" mass="11611">MDEAQEDFEAAQADLATWIEENQEELDELNGLEKEVSEWMHGNTMIPESEWVSYVQDLADDLGAVGDSHSWLVIDWEATADGVRMDYHEVKYQGVTYLVRD</sequence>
<dbReference type="AlphaFoldDB" id="A0A0G0VWY9"/>
<feature type="coiled-coil region" evidence="1">
    <location>
        <begin position="1"/>
        <end position="35"/>
    </location>
</feature>
<gene>
    <name evidence="2" type="ORF">UU59_C0051G0009</name>
</gene>
<evidence type="ECO:0000313" key="2">
    <source>
        <dbReference type="EMBL" id="KKS05289.1"/>
    </source>
</evidence>
<proteinExistence type="predicted"/>
<comment type="caution">
    <text evidence="2">The sequence shown here is derived from an EMBL/GenBank/DDBJ whole genome shotgun (WGS) entry which is preliminary data.</text>
</comment>